<evidence type="ECO:0000256" key="3">
    <source>
        <dbReference type="ARBA" id="ARBA00022771"/>
    </source>
</evidence>
<evidence type="ECO:0000256" key="4">
    <source>
        <dbReference type="ARBA" id="ARBA00022833"/>
    </source>
</evidence>
<dbReference type="InterPro" id="IPR012677">
    <property type="entry name" value="Nucleotide-bd_a/b_plait_sf"/>
</dbReference>
<feature type="compositionally biased region" description="Basic and acidic residues" evidence="6">
    <location>
        <begin position="1384"/>
        <end position="1417"/>
    </location>
</feature>
<evidence type="ECO:0000256" key="6">
    <source>
        <dbReference type="SAM" id="MobiDB-lite"/>
    </source>
</evidence>
<feature type="compositionally biased region" description="Polar residues" evidence="6">
    <location>
        <begin position="435"/>
        <end position="448"/>
    </location>
</feature>
<dbReference type="PANTHER" id="PTHR48125">
    <property type="entry name" value="LP07818P1"/>
    <property type="match status" value="1"/>
</dbReference>
<feature type="compositionally biased region" description="Low complexity" evidence="6">
    <location>
        <begin position="294"/>
        <end position="311"/>
    </location>
</feature>
<dbReference type="PANTHER" id="PTHR48125:SF10">
    <property type="entry name" value="OS12G0136300 PROTEIN"/>
    <property type="match status" value="1"/>
</dbReference>
<feature type="compositionally biased region" description="Low complexity" evidence="6">
    <location>
        <begin position="950"/>
        <end position="997"/>
    </location>
</feature>
<feature type="domain" description="Matrin-type" evidence="7">
    <location>
        <begin position="2125"/>
        <end position="2156"/>
    </location>
</feature>
<feature type="region of interest" description="Disordered" evidence="6">
    <location>
        <begin position="878"/>
        <end position="919"/>
    </location>
</feature>
<feature type="compositionally biased region" description="Acidic residues" evidence="6">
    <location>
        <begin position="939"/>
        <end position="949"/>
    </location>
</feature>
<feature type="compositionally biased region" description="Polar residues" evidence="6">
    <location>
        <begin position="1056"/>
        <end position="1066"/>
    </location>
</feature>
<keyword evidence="3" id="KW-0863">Zinc-finger</keyword>
<feature type="compositionally biased region" description="Basic residues" evidence="6">
    <location>
        <begin position="127"/>
        <end position="142"/>
    </location>
</feature>
<feature type="region of interest" description="Disordered" evidence="6">
    <location>
        <begin position="935"/>
        <end position="1605"/>
    </location>
</feature>
<feature type="compositionally biased region" description="Basic and acidic residues" evidence="6">
    <location>
        <begin position="1524"/>
        <end position="1557"/>
    </location>
</feature>
<feature type="compositionally biased region" description="Polar residues" evidence="6">
    <location>
        <begin position="633"/>
        <end position="647"/>
    </location>
</feature>
<feature type="compositionally biased region" description="Basic and acidic residues" evidence="6">
    <location>
        <begin position="1299"/>
        <end position="1314"/>
    </location>
</feature>
<feature type="region of interest" description="Disordered" evidence="6">
    <location>
        <begin position="412"/>
        <end position="862"/>
    </location>
</feature>
<feature type="compositionally biased region" description="Acidic residues" evidence="6">
    <location>
        <begin position="1222"/>
        <end position="1239"/>
    </location>
</feature>
<proteinExistence type="predicted"/>
<feature type="compositionally biased region" description="Basic and acidic residues" evidence="6">
    <location>
        <begin position="20"/>
        <end position="31"/>
    </location>
</feature>
<organism evidence="8 9">
    <name type="scientific">Fundulus heteroclitus</name>
    <name type="common">Killifish</name>
    <name type="synonym">Mummichog</name>
    <dbReference type="NCBI Taxonomy" id="8078"/>
    <lineage>
        <taxon>Eukaryota</taxon>
        <taxon>Metazoa</taxon>
        <taxon>Chordata</taxon>
        <taxon>Craniata</taxon>
        <taxon>Vertebrata</taxon>
        <taxon>Euteleostomi</taxon>
        <taxon>Actinopterygii</taxon>
        <taxon>Neopterygii</taxon>
        <taxon>Teleostei</taxon>
        <taxon>Neoteleostei</taxon>
        <taxon>Acanthomorphata</taxon>
        <taxon>Ovalentaria</taxon>
        <taxon>Atherinomorphae</taxon>
        <taxon>Cyprinodontiformes</taxon>
        <taxon>Fundulidae</taxon>
        <taxon>Fundulus</taxon>
    </lineage>
</organism>
<feature type="compositionally biased region" description="Basic and acidic residues" evidence="6">
    <location>
        <begin position="180"/>
        <end position="216"/>
    </location>
</feature>
<dbReference type="GO" id="GO:0003723">
    <property type="term" value="F:RNA binding"/>
    <property type="evidence" value="ECO:0007669"/>
    <property type="project" value="InterPro"/>
</dbReference>
<feature type="compositionally biased region" description="Basic and acidic residues" evidence="6">
    <location>
        <begin position="1807"/>
        <end position="1821"/>
    </location>
</feature>
<feature type="compositionally biased region" description="Basic and acidic residues" evidence="6">
    <location>
        <begin position="1586"/>
        <end position="1605"/>
    </location>
</feature>
<feature type="compositionally biased region" description="Low complexity" evidence="6">
    <location>
        <begin position="449"/>
        <end position="464"/>
    </location>
</feature>
<dbReference type="InterPro" id="IPR000690">
    <property type="entry name" value="Matrin/U1-C_Znf_C2H2"/>
</dbReference>
<feature type="compositionally biased region" description="Acidic residues" evidence="6">
    <location>
        <begin position="1782"/>
        <end position="1797"/>
    </location>
</feature>
<feature type="compositionally biased region" description="Basic and acidic residues" evidence="6">
    <location>
        <begin position="1134"/>
        <end position="1157"/>
    </location>
</feature>
<feature type="compositionally biased region" description="Basic and acidic residues" evidence="6">
    <location>
        <begin position="532"/>
        <end position="548"/>
    </location>
</feature>
<keyword evidence="9" id="KW-1185">Reference proteome</keyword>
<feature type="compositionally biased region" description="Low complexity" evidence="6">
    <location>
        <begin position="834"/>
        <end position="845"/>
    </location>
</feature>
<evidence type="ECO:0000256" key="2">
    <source>
        <dbReference type="ARBA" id="ARBA00022723"/>
    </source>
</evidence>
<feature type="compositionally biased region" description="Polar residues" evidence="6">
    <location>
        <begin position="10"/>
        <end position="19"/>
    </location>
</feature>
<feature type="compositionally biased region" description="Polar residues" evidence="6">
    <location>
        <begin position="1904"/>
        <end position="1923"/>
    </location>
</feature>
<evidence type="ECO:0000313" key="9">
    <source>
        <dbReference type="Proteomes" id="UP000265000"/>
    </source>
</evidence>
<feature type="compositionally biased region" description="Basic and acidic residues" evidence="6">
    <location>
        <begin position="812"/>
        <end position="821"/>
    </location>
</feature>
<feature type="compositionally biased region" description="Basic and acidic residues" evidence="6">
    <location>
        <begin position="1211"/>
        <end position="1221"/>
    </location>
</feature>
<name>A0A3Q2QU71_FUNHE</name>
<comment type="subcellular location">
    <subcellularLocation>
        <location evidence="1">Nucleus</location>
    </subcellularLocation>
</comment>
<feature type="compositionally biased region" description="Basic and acidic residues" evidence="6">
    <location>
        <begin position="224"/>
        <end position="243"/>
    </location>
</feature>
<feature type="compositionally biased region" description="Basic and acidic residues" evidence="6">
    <location>
        <begin position="476"/>
        <end position="486"/>
    </location>
</feature>
<feature type="compositionally biased region" description="Low complexity" evidence="6">
    <location>
        <begin position="712"/>
        <end position="726"/>
    </location>
</feature>
<feature type="compositionally biased region" description="Polar residues" evidence="6">
    <location>
        <begin position="32"/>
        <end position="42"/>
    </location>
</feature>
<feature type="compositionally biased region" description="Basic and acidic residues" evidence="6">
    <location>
        <begin position="1493"/>
        <end position="1514"/>
    </location>
</feature>
<evidence type="ECO:0000256" key="5">
    <source>
        <dbReference type="ARBA" id="ARBA00023242"/>
    </source>
</evidence>
<keyword evidence="4" id="KW-0862">Zinc</keyword>
<dbReference type="CDD" id="cd00590">
    <property type="entry name" value="RRM_SF"/>
    <property type="match status" value="1"/>
</dbReference>
<reference evidence="8" key="2">
    <citation type="submission" date="2025-09" db="UniProtKB">
        <authorList>
            <consortium name="Ensembl"/>
        </authorList>
    </citation>
    <scope>IDENTIFICATION</scope>
</reference>
<feature type="compositionally biased region" description="Basic and acidic residues" evidence="6">
    <location>
        <begin position="1465"/>
        <end position="1482"/>
    </location>
</feature>
<feature type="compositionally biased region" description="Polar residues" evidence="6">
    <location>
        <begin position="66"/>
        <end position="78"/>
    </location>
</feature>
<feature type="compositionally biased region" description="Polar residues" evidence="6">
    <location>
        <begin position="1261"/>
        <end position="1273"/>
    </location>
</feature>
<feature type="compositionally biased region" description="Basic and acidic residues" evidence="6">
    <location>
        <begin position="850"/>
        <end position="862"/>
    </location>
</feature>
<dbReference type="SUPFAM" id="SSF54928">
    <property type="entry name" value="RNA-binding domain, RBD"/>
    <property type="match status" value="1"/>
</dbReference>
<feature type="compositionally biased region" description="Basic and acidic residues" evidence="6">
    <location>
        <begin position="1948"/>
        <end position="1957"/>
    </location>
</feature>
<keyword evidence="2" id="KW-0479">Metal-binding</keyword>
<feature type="compositionally biased region" description="Acidic residues" evidence="6">
    <location>
        <begin position="1418"/>
        <end position="1436"/>
    </location>
</feature>
<dbReference type="GO" id="GO:0008270">
    <property type="term" value="F:zinc ion binding"/>
    <property type="evidence" value="ECO:0007669"/>
    <property type="project" value="UniProtKB-KW"/>
</dbReference>
<feature type="compositionally biased region" description="Basic and acidic residues" evidence="6">
    <location>
        <begin position="884"/>
        <end position="893"/>
    </location>
</feature>
<feature type="compositionally biased region" description="Basic and acidic residues" evidence="6">
    <location>
        <begin position="667"/>
        <end position="698"/>
    </location>
</feature>
<dbReference type="Proteomes" id="UP000265000">
    <property type="component" value="Unplaced"/>
</dbReference>
<sequence length="2179" mass="236880">MLEENKTPGCPQQSKTSTISRDRIQNFEAERNTNTASANGINPPQRYPDWDGNTLDLLSAPGQGGQPSPATHGQNLQNRHQKTVYEARSRSASPRRQRGSDNGKEKQFSRSRSRSPPRHYGSESKRQKWSSRSRSRSPHRHQGQREARSSRSPYASRHSRRSRSRSYERPTSSRHRSRSRSYERRSPPRKREAKWSPPRRSLERRPSPRRSDEKRLSPRRSRERRSSAERPEPQRTRSRSADRLAKRLLETTAVQSLSKTSDLEAMVKTLAPALLAELAKMKSSSSSTEKKTSTKATKATTSRPKTATSSSLIPPASEPLSPDKVRISSVSTFLSHTDIINATARFGEVRDLVLCRTTLRGVVQFEKEEDAEKLKRLRSFQVKGLTVYVDQMSAASSIKPLLTKEQQAALRKKLAESRAKSQKAKSSPAGGVKTPGTSGAKNTATGKQVTKAKGVPAKGVAGKKSNMGGKNAAKSVEQKAGRDDPKSANAPSEAAKVLKQSDPAAGERDQGKVVATQAKDLAPESETSTNTEKAETQPDTLALKELKSKPGASSEGKEACLALENAAASDKMQAEGRGEGDTAGTKVEEVEAGVIAPAETVEVVSSAESKETLLETSAKPAASVKTPPRVSAPKTSTDPPRPLQTTVKAEERPVKDASPVQQPKSESPAEKLKTKTEQQKCPAKTETKQEEAEGHRTAEPAGTVLAVKSEEPAAAEAKPADGAAVTEKMEDEETREEEKKCTLRETAASSLPSSGHPDSEERTQTRAPVSPPPAASAENSSLRCVKAESTVSDTKAVKNETKVVAEPTVSRESVKKAEKKQPPRAPVSAAEKQTPIAPSAATAASVTGSDKSEENDAELPHIDEDIFKAITAALREHRLKKGQKTSEDKESDTTSKTTSEGIEEENASPTKDESEDECRRFSRFDELDFSFGDFVTVDEISEEMEETAVEETCSSSEETEGQSTDVSSATRKAAAASTEDCESPASSSSTSVKGGASLISTSVPENKQTRSSELDKSASGGKTPLSTHPKAVETPPSSGQKAQSSKRKPPTRPSEPASSGPSTRSSVAAVKPSAGTQQAQKKAVKPTKSAAAKPDHKVPVESRAANTVESEMKAKTEKSQPAEGRGLQIQSQEADLKDESGREVKETKKEMESKSTEEEIGQNENDQVLDSLNEKEEQKDEDNQDRRTETQTPGPEQDRLIHPGGLQGSESADKDKTHSDECNEMETEDQAATADDGDDGPSRTQVSENDETKGPEGPSVRGTSARDQVTSEDAPNEDEILLAEKVCETSKEVGQISNEEGRTLENKDTLKDQKPVGPSDLRTKADDEPSAEEVYQVIDSLEDQPSTAETGSETEKKEQTQKEGATPFGDDRVTRQGRSRGRTSKSEEKEQSTKKLEKTPSKQATRPKDVKAEKEGREDFEDVVYEVVDSIEDDSVQETPATENSGRRRSARGHKNAEKTPTPVEKGDREGKLDSTKEKGSGDRSVVTRSTRGRKEVVSEKAEENALKKEDKPPARRRPTPARDSQEKDREKPPQTDARSPKESAPTKKTDARHVTEGEATYEVLDAVEGELVEPTTKTPRRGRPKKDNKTGKKTDVKKAESPIKAVEEAATYEVLDSVEEESDVLAPLGQLESAGKSTVSVDDDTTTARSPSDEEEEEEEPIYQILDSLEDDQFQEETSADTPVREESETAGDPVRSGPSAVEPSEQTGGEEEEVLVRSADEPSEVKGDPSAKGSEARKKGGASKQTDKSSLNKPSSHVGAPAKKTDTEASNNVLVNLDQVSEEEEDYPDDTAEEEELKKRQAAARKREKDNEKERETRERRSRSSSSRGGGEGGRGKEEVCPGDLEKGELDAQDLVTLDEVGEDEGGEEAGTEAPTWAGDITEGELQELITLDEIAEEEEGAQNQQSPSADSPNPESSSAVTEPGQAEDKKDDEDDAKEPSSSSKRKCDDTREESGNFVTVDEVGEEKQEAKARGRPRKRSRQTQVRKSARGKNAKEEQQSLPPASLDPCPTPDSCTSAQSADALAESQRTEKEKSAEAAAAADRQPLSDSPDEQKVEGVEAVEQEQSSASFKVGDKRRQEHTGPKAKRSRSQSPSVAVDLQRPLFNPRNPRGQEFVVPKSGFFCELCSDFYLSENVAKEMHCSSQKHHDNLMKHYQKLQGKRWGRSTQSIQGCLSD</sequence>
<dbReference type="SMART" id="SM00360">
    <property type="entry name" value="RRM"/>
    <property type="match status" value="1"/>
</dbReference>
<feature type="region of interest" description="Disordered" evidence="6">
    <location>
        <begin position="280"/>
        <end position="321"/>
    </location>
</feature>
<feature type="compositionally biased region" description="Basic and acidic residues" evidence="6">
    <location>
        <begin position="98"/>
        <end position="108"/>
    </location>
</feature>
<feature type="compositionally biased region" description="Basic and acidic residues" evidence="6">
    <location>
        <begin position="2076"/>
        <end position="2086"/>
    </location>
</feature>
<dbReference type="GeneTree" id="ENSGT01120000272067"/>
<reference evidence="8" key="1">
    <citation type="submission" date="2025-08" db="UniProtKB">
        <authorList>
            <consortium name="Ensembl"/>
        </authorList>
    </citation>
    <scope>IDENTIFICATION</scope>
</reference>
<evidence type="ECO:0000256" key="1">
    <source>
        <dbReference type="ARBA" id="ARBA00004123"/>
    </source>
</evidence>
<evidence type="ECO:0000259" key="7">
    <source>
        <dbReference type="PROSITE" id="PS50171"/>
    </source>
</evidence>
<dbReference type="InterPro" id="IPR000504">
    <property type="entry name" value="RRM_dom"/>
</dbReference>
<feature type="compositionally biased region" description="Basic and acidic residues" evidence="6">
    <location>
        <begin position="1836"/>
        <end position="1852"/>
    </location>
</feature>
<protein>
    <submittedName>
        <fullName evidence="8">Serine/arginine repetitive matrix protein 2</fullName>
    </submittedName>
</protein>
<feature type="compositionally biased region" description="Acidic residues" evidence="6">
    <location>
        <begin position="1669"/>
        <end position="1680"/>
    </location>
</feature>
<feature type="compositionally biased region" description="Basic and acidic residues" evidence="6">
    <location>
        <begin position="1007"/>
        <end position="1016"/>
    </location>
</feature>
<dbReference type="Gene3D" id="3.30.70.330">
    <property type="match status" value="1"/>
</dbReference>
<dbReference type="GO" id="GO:0005634">
    <property type="term" value="C:nucleus"/>
    <property type="evidence" value="ECO:0007669"/>
    <property type="project" value="UniProtKB-SubCell"/>
</dbReference>
<feature type="compositionally biased region" description="Acidic residues" evidence="6">
    <location>
        <begin position="1862"/>
        <end position="1873"/>
    </location>
</feature>
<dbReference type="Ensembl" id="ENSFHET00000033192.1">
    <property type="protein sequence ID" value="ENSFHEP00000031264.1"/>
    <property type="gene ID" value="ENSFHEG00000017034.1"/>
</dbReference>
<dbReference type="PROSITE" id="PS50171">
    <property type="entry name" value="ZF_MATRIN"/>
    <property type="match status" value="1"/>
</dbReference>
<feature type="region of interest" description="Disordered" evidence="6">
    <location>
        <begin position="1624"/>
        <end position="2114"/>
    </location>
</feature>
<feature type="compositionally biased region" description="Basic and acidic residues" evidence="6">
    <location>
        <begin position="1110"/>
        <end position="1120"/>
    </location>
</feature>
<accession>A0A3Q2QU71</accession>
<evidence type="ECO:0000313" key="8">
    <source>
        <dbReference type="Ensembl" id="ENSFHEP00000031264.1"/>
    </source>
</evidence>
<dbReference type="InterPro" id="IPR035979">
    <property type="entry name" value="RBD_domain_sf"/>
</dbReference>
<keyword evidence="5" id="KW-0539">Nucleus</keyword>
<feature type="compositionally biased region" description="Basic and acidic residues" evidence="6">
    <location>
        <begin position="1716"/>
        <end position="1740"/>
    </location>
</feature>
<feature type="region of interest" description="Disordered" evidence="6">
    <location>
        <begin position="1"/>
        <end position="243"/>
    </location>
</feature>